<organism evidence="5 6">
    <name type="scientific">Silvanigrella paludirubra</name>
    <dbReference type="NCBI Taxonomy" id="2499159"/>
    <lineage>
        <taxon>Bacteria</taxon>
        <taxon>Pseudomonadati</taxon>
        <taxon>Bdellovibrionota</taxon>
        <taxon>Oligoflexia</taxon>
        <taxon>Silvanigrellales</taxon>
        <taxon>Silvanigrellaceae</taxon>
        <taxon>Silvanigrella</taxon>
    </lineage>
</organism>
<dbReference type="InterPro" id="IPR023198">
    <property type="entry name" value="PGP-like_dom2"/>
</dbReference>
<dbReference type="InterPro" id="IPR023214">
    <property type="entry name" value="HAD_sf"/>
</dbReference>
<keyword evidence="4" id="KW-0460">Magnesium</keyword>
<evidence type="ECO:0000256" key="4">
    <source>
        <dbReference type="ARBA" id="ARBA00022842"/>
    </source>
</evidence>
<proteinExistence type="inferred from homology"/>
<dbReference type="Proteomes" id="UP000437748">
    <property type="component" value="Unassembled WGS sequence"/>
</dbReference>
<evidence type="ECO:0000256" key="3">
    <source>
        <dbReference type="ARBA" id="ARBA00022723"/>
    </source>
</evidence>
<comment type="caution">
    <text evidence="5">The sequence shown here is derived from an EMBL/GenBank/DDBJ whole genome shotgun (WGS) entry which is preliminary data.</text>
</comment>
<accession>A0A6N6VWF9</accession>
<evidence type="ECO:0000256" key="2">
    <source>
        <dbReference type="ARBA" id="ARBA00006171"/>
    </source>
</evidence>
<evidence type="ECO:0000313" key="5">
    <source>
        <dbReference type="EMBL" id="KAB8039029.1"/>
    </source>
</evidence>
<dbReference type="InterPro" id="IPR036412">
    <property type="entry name" value="HAD-like_sf"/>
</dbReference>
<dbReference type="AlphaFoldDB" id="A0A6N6VWF9"/>
<dbReference type="NCBIfam" id="TIGR01509">
    <property type="entry name" value="HAD-SF-IA-v3"/>
    <property type="match status" value="1"/>
</dbReference>
<protein>
    <submittedName>
        <fullName evidence="5">HAD-IA family hydrolase</fullName>
    </submittedName>
</protein>
<comment type="similarity">
    <text evidence="2">Belongs to the HAD-like hydrolase superfamily. CbbY/CbbZ/Gph/YieH family.</text>
</comment>
<dbReference type="Gene3D" id="3.40.50.1000">
    <property type="entry name" value="HAD superfamily/HAD-like"/>
    <property type="match status" value="1"/>
</dbReference>
<evidence type="ECO:0000313" key="6">
    <source>
        <dbReference type="Proteomes" id="UP000437748"/>
    </source>
</evidence>
<evidence type="ECO:0000256" key="1">
    <source>
        <dbReference type="ARBA" id="ARBA00001946"/>
    </source>
</evidence>
<dbReference type="InterPro" id="IPR041492">
    <property type="entry name" value="HAD_2"/>
</dbReference>
<keyword evidence="3" id="KW-0479">Metal-binding</keyword>
<dbReference type="CDD" id="cd07505">
    <property type="entry name" value="HAD_BPGM-like"/>
    <property type="match status" value="1"/>
</dbReference>
<keyword evidence="6" id="KW-1185">Reference proteome</keyword>
<keyword evidence="5" id="KW-0378">Hydrolase</keyword>
<dbReference type="Gene3D" id="1.10.150.240">
    <property type="entry name" value="Putative phosphatase, domain 2"/>
    <property type="match status" value="1"/>
</dbReference>
<dbReference type="EMBL" id="WFLM01000003">
    <property type="protein sequence ID" value="KAB8039029.1"/>
    <property type="molecule type" value="Genomic_DNA"/>
</dbReference>
<dbReference type="RefSeq" id="WP_153420427.1">
    <property type="nucleotide sequence ID" value="NZ_WFLM01000003.1"/>
</dbReference>
<dbReference type="OrthoDB" id="5291726at2"/>
<dbReference type="SFLD" id="SFLDS00003">
    <property type="entry name" value="Haloacid_Dehalogenase"/>
    <property type="match status" value="1"/>
</dbReference>
<gene>
    <name evidence="5" type="ORF">GCL60_09235</name>
</gene>
<dbReference type="PANTHER" id="PTHR46193">
    <property type="entry name" value="6-PHOSPHOGLUCONATE PHOSPHATASE"/>
    <property type="match status" value="1"/>
</dbReference>
<name>A0A6N6VWF9_9BACT</name>
<dbReference type="Pfam" id="PF13419">
    <property type="entry name" value="HAD_2"/>
    <property type="match status" value="1"/>
</dbReference>
<sequence length="216" mass="24667">MILKNHVIFDFNGVIVNDEELHFESTKVVLKNLLNIEITSDDYYKFFAGKTNKLGFTVYLNLKGVQENIENLIINKNKIYLELISKEVPVVSSTIRFIKEYHSKYCFSIVTGAIRKEVEFILDKTNLKSFFDVVLCSEDFKESKPSPEGYLKAIALSKIPAKNTVIIEDSISGIEAAKNANTRCIALTTTFKREEISHADLIVDELKSEHVEKFFN</sequence>
<dbReference type="InterPro" id="IPR006439">
    <property type="entry name" value="HAD-SF_hydro_IA"/>
</dbReference>
<dbReference type="SFLD" id="SFLDG01129">
    <property type="entry name" value="C1.5:_HAD__Beta-PGM__Phosphata"/>
    <property type="match status" value="1"/>
</dbReference>
<dbReference type="SUPFAM" id="SSF56784">
    <property type="entry name" value="HAD-like"/>
    <property type="match status" value="1"/>
</dbReference>
<dbReference type="GO" id="GO:0046872">
    <property type="term" value="F:metal ion binding"/>
    <property type="evidence" value="ECO:0007669"/>
    <property type="project" value="UniProtKB-KW"/>
</dbReference>
<dbReference type="InterPro" id="IPR051600">
    <property type="entry name" value="Beta-PGM-like"/>
</dbReference>
<reference evidence="5 6" key="1">
    <citation type="submission" date="2019-10" db="EMBL/GenBank/DDBJ databases">
        <title>New species of Slilvanegrellaceae.</title>
        <authorList>
            <person name="Pitt A."/>
            <person name="Hahn M.W."/>
        </authorList>
    </citation>
    <scope>NUCLEOTIDE SEQUENCE [LARGE SCALE GENOMIC DNA]</scope>
    <source>
        <strain evidence="5 6">SP-Ram-0.45-NSY-1</strain>
    </source>
</reference>
<dbReference type="GO" id="GO:0016787">
    <property type="term" value="F:hydrolase activity"/>
    <property type="evidence" value="ECO:0007669"/>
    <property type="project" value="UniProtKB-KW"/>
</dbReference>
<comment type="cofactor">
    <cofactor evidence="1">
        <name>Mg(2+)</name>
        <dbReference type="ChEBI" id="CHEBI:18420"/>
    </cofactor>
</comment>
<dbReference type="PANTHER" id="PTHR46193:SF21">
    <property type="entry name" value="SLL1138 PROTEIN"/>
    <property type="match status" value="1"/>
</dbReference>